<evidence type="ECO:0000313" key="1">
    <source>
        <dbReference type="EMBL" id="KAK3580668.1"/>
    </source>
</evidence>
<reference evidence="1" key="1">
    <citation type="journal article" date="2021" name="Genome Biol. Evol.">
        <title>A High-Quality Reference Genome for a Parasitic Bivalve with Doubly Uniparental Inheritance (Bivalvia: Unionida).</title>
        <authorList>
            <person name="Smith C.H."/>
        </authorList>
    </citation>
    <scope>NUCLEOTIDE SEQUENCE</scope>
    <source>
        <strain evidence="1">CHS0354</strain>
    </source>
</reference>
<gene>
    <name evidence="1" type="ORF">CHS0354_017944</name>
</gene>
<accession>A0AAE0RW61</accession>
<organism evidence="1 2">
    <name type="scientific">Potamilus streckersoni</name>
    <dbReference type="NCBI Taxonomy" id="2493646"/>
    <lineage>
        <taxon>Eukaryota</taxon>
        <taxon>Metazoa</taxon>
        <taxon>Spiralia</taxon>
        <taxon>Lophotrochozoa</taxon>
        <taxon>Mollusca</taxon>
        <taxon>Bivalvia</taxon>
        <taxon>Autobranchia</taxon>
        <taxon>Heteroconchia</taxon>
        <taxon>Palaeoheterodonta</taxon>
        <taxon>Unionida</taxon>
        <taxon>Unionoidea</taxon>
        <taxon>Unionidae</taxon>
        <taxon>Ambleminae</taxon>
        <taxon>Lampsilini</taxon>
        <taxon>Potamilus</taxon>
    </lineage>
</organism>
<dbReference type="EMBL" id="JAEAOA010001107">
    <property type="protein sequence ID" value="KAK3580668.1"/>
    <property type="molecule type" value="Genomic_DNA"/>
</dbReference>
<reference evidence="1" key="3">
    <citation type="submission" date="2023-05" db="EMBL/GenBank/DDBJ databases">
        <authorList>
            <person name="Smith C.H."/>
        </authorList>
    </citation>
    <scope>NUCLEOTIDE SEQUENCE</scope>
    <source>
        <strain evidence="1">CHS0354</strain>
        <tissue evidence="1">Mantle</tissue>
    </source>
</reference>
<sequence>MAKVKKTTTVQQKASEASLRGFVTNPFTVPAAGDWTATSRSLVFCLTGSHSAGNYRPDDTLRMKFKEVDITDFWSTFVSDSQYP</sequence>
<name>A0AAE0RW61_9BIVA</name>
<comment type="caution">
    <text evidence="1">The sequence shown here is derived from an EMBL/GenBank/DDBJ whole genome shotgun (WGS) entry which is preliminary data.</text>
</comment>
<proteinExistence type="predicted"/>
<keyword evidence="2" id="KW-1185">Reference proteome</keyword>
<protein>
    <submittedName>
        <fullName evidence="1">Uncharacterized protein</fullName>
    </submittedName>
</protein>
<reference evidence="1" key="2">
    <citation type="journal article" date="2021" name="Genome Biol. Evol.">
        <title>Developing a high-quality reference genome for a parasitic bivalve with doubly uniparental inheritance (Bivalvia: Unionida).</title>
        <authorList>
            <person name="Smith C.H."/>
        </authorList>
    </citation>
    <scope>NUCLEOTIDE SEQUENCE</scope>
    <source>
        <strain evidence="1">CHS0354</strain>
        <tissue evidence="1">Mantle</tissue>
    </source>
</reference>
<dbReference type="Proteomes" id="UP001195483">
    <property type="component" value="Unassembled WGS sequence"/>
</dbReference>
<dbReference type="AlphaFoldDB" id="A0AAE0RW61"/>
<evidence type="ECO:0000313" key="2">
    <source>
        <dbReference type="Proteomes" id="UP001195483"/>
    </source>
</evidence>